<evidence type="ECO:0000313" key="2">
    <source>
        <dbReference type="EMBL" id="KAJ1174915.1"/>
    </source>
</evidence>
<accession>A0AAV7TF61</accession>
<feature type="compositionally biased region" description="Polar residues" evidence="1">
    <location>
        <begin position="57"/>
        <end position="70"/>
    </location>
</feature>
<protein>
    <submittedName>
        <fullName evidence="2">Uncharacterized protein</fullName>
    </submittedName>
</protein>
<dbReference type="AlphaFoldDB" id="A0AAV7TF61"/>
<dbReference type="EMBL" id="JANPWB010000006">
    <property type="protein sequence ID" value="KAJ1174915.1"/>
    <property type="molecule type" value="Genomic_DNA"/>
</dbReference>
<evidence type="ECO:0000256" key="1">
    <source>
        <dbReference type="SAM" id="MobiDB-lite"/>
    </source>
</evidence>
<sequence length="167" mass="18365">MIAMCWPRKYPTRVSRITSIVTPLHSEPCELVLRTSPPLRLCTRTHLCTSVRLRAGPTSTPGPHSGSQGLSSGGDMEAENGRDLHVKIPVLDLLLLRRPLGLLESWWFMFVFVAGVPRTALPQLVPSSANPSPSPSRVLFRCFSVMLNAEYNARSTGSRKRAVSCTP</sequence>
<name>A0AAV7TF61_PLEWA</name>
<dbReference type="Proteomes" id="UP001066276">
    <property type="component" value="Chromosome 3_2"/>
</dbReference>
<evidence type="ECO:0000313" key="3">
    <source>
        <dbReference type="Proteomes" id="UP001066276"/>
    </source>
</evidence>
<comment type="caution">
    <text evidence="2">The sequence shown here is derived from an EMBL/GenBank/DDBJ whole genome shotgun (WGS) entry which is preliminary data.</text>
</comment>
<feature type="region of interest" description="Disordered" evidence="1">
    <location>
        <begin position="53"/>
        <end position="78"/>
    </location>
</feature>
<keyword evidence="3" id="KW-1185">Reference proteome</keyword>
<proteinExistence type="predicted"/>
<reference evidence="2" key="1">
    <citation type="journal article" date="2022" name="bioRxiv">
        <title>Sequencing and chromosome-scale assembly of the giantPleurodeles waltlgenome.</title>
        <authorList>
            <person name="Brown T."/>
            <person name="Elewa A."/>
            <person name="Iarovenko S."/>
            <person name="Subramanian E."/>
            <person name="Araus A.J."/>
            <person name="Petzold A."/>
            <person name="Susuki M."/>
            <person name="Suzuki K.-i.T."/>
            <person name="Hayashi T."/>
            <person name="Toyoda A."/>
            <person name="Oliveira C."/>
            <person name="Osipova E."/>
            <person name="Leigh N.D."/>
            <person name="Simon A."/>
            <person name="Yun M.H."/>
        </authorList>
    </citation>
    <scope>NUCLEOTIDE SEQUENCE</scope>
    <source>
        <strain evidence="2">20211129_DDA</strain>
        <tissue evidence="2">Liver</tissue>
    </source>
</reference>
<organism evidence="2 3">
    <name type="scientific">Pleurodeles waltl</name>
    <name type="common">Iberian ribbed newt</name>
    <dbReference type="NCBI Taxonomy" id="8319"/>
    <lineage>
        <taxon>Eukaryota</taxon>
        <taxon>Metazoa</taxon>
        <taxon>Chordata</taxon>
        <taxon>Craniata</taxon>
        <taxon>Vertebrata</taxon>
        <taxon>Euteleostomi</taxon>
        <taxon>Amphibia</taxon>
        <taxon>Batrachia</taxon>
        <taxon>Caudata</taxon>
        <taxon>Salamandroidea</taxon>
        <taxon>Salamandridae</taxon>
        <taxon>Pleurodelinae</taxon>
        <taxon>Pleurodeles</taxon>
    </lineage>
</organism>
<gene>
    <name evidence="2" type="ORF">NDU88_000206</name>
</gene>